<evidence type="ECO:0000256" key="2">
    <source>
        <dbReference type="ARBA" id="ARBA00008109"/>
    </source>
</evidence>
<keyword evidence="6 12" id="KW-0067">ATP-binding</keyword>
<dbReference type="EMBL" id="JAGGNH010000003">
    <property type="protein sequence ID" value="KAJ0978107.1"/>
    <property type="molecule type" value="Genomic_DNA"/>
</dbReference>
<evidence type="ECO:0000256" key="15">
    <source>
        <dbReference type="SAM" id="MobiDB-lite"/>
    </source>
</evidence>
<dbReference type="GO" id="GO:0140326">
    <property type="term" value="F:ATPase-coupled intramembrane lipid transporter activity"/>
    <property type="evidence" value="ECO:0007669"/>
    <property type="project" value="UniProtKB-EC"/>
</dbReference>
<feature type="transmembrane region" description="Helical" evidence="14">
    <location>
        <begin position="547"/>
        <end position="565"/>
    </location>
</feature>
<feature type="region of interest" description="Disordered" evidence="15">
    <location>
        <begin position="653"/>
        <end position="673"/>
    </location>
</feature>
<dbReference type="PANTHER" id="PTHR24092:SF91">
    <property type="entry name" value="PHOSPHOLIPID-TRANSPORTING ATPASE 1"/>
    <property type="match status" value="1"/>
</dbReference>
<accession>A0A9D5HJ83</accession>
<feature type="binding site" evidence="12">
    <location>
        <position position="282"/>
    </location>
    <ligand>
        <name>ATP</name>
        <dbReference type="ChEBI" id="CHEBI:30616"/>
    </ligand>
</feature>
<feature type="binding site" evidence="12">
    <location>
        <position position="142"/>
    </location>
    <ligand>
        <name>ATP</name>
        <dbReference type="ChEBI" id="CHEBI:30616"/>
    </ligand>
</feature>
<feature type="transmembrane region" description="Helical" evidence="14">
    <location>
        <begin position="572"/>
        <end position="589"/>
    </location>
</feature>
<comment type="subcellular location">
    <subcellularLocation>
        <location evidence="1 14">Membrane</location>
        <topology evidence="1 14">Multi-pass membrane protein</topology>
    </subcellularLocation>
</comment>
<reference evidence="17" key="1">
    <citation type="submission" date="2021-03" db="EMBL/GenBank/DDBJ databases">
        <authorList>
            <person name="Li Z."/>
            <person name="Yang C."/>
        </authorList>
    </citation>
    <scope>NUCLEOTIDE SEQUENCE</scope>
    <source>
        <strain evidence="17">Dzin_1.0</strain>
        <tissue evidence="17">Leaf</tissue>
    </source>
</reference>
<evidence type="ECO:0000313" key="17">
    <source>
        <dbReference type="EMBL" id="KAJ0978107.1"/>
    </source>
</evidence>
<feature type="domain" description="P-type ATPase C-terminal" evidence="16">
    <location>
        <begin position="436"/>
        <end position="638"/>
    </location>
</feature>
<feature type="binding site" evidence="12">
    <location>
        <position position="281"/>
    </location>
    <ligand>
        <name>ATP</name>
        <dbReference type="ChEBI" id="CHEBI:30616"/>
    </ligand>
</feature>
<dbReference type="GO" id="GO:0016887">
    <property type="term" value="F:ATP hydrolysis activity"/>
    <property type="evidence" value="ECO:0007669"/>
    <property type="project" value="InterPro"/>
</dbReference>
<evidence type="ECO:0000256" key="11">
    <source>
        <dbReference type="ARBA" id="ARBA00034036"/>
    </source>
</evidence>
<evidence type="ECO:0000256" key="7">
    <source>
        <dbReference type="ARBA" id="ARBA00022842"/>
    </source>
</evidence>
<keyword evidence="10 14" id="KW-0472">Membrane</keyword>
<feature type="transmembrane region" description="Helical" evidence="14">
    <location>
        <begin position="463"/>
        <end position="483"/>
    </location>
</feature>
<comment type="caution">
    <text evidence="17">The sequence shown here is derived from an EMBL/GenBank/DDBJ whole genome shotgun (WGS) entry which is preliminary data.</text>
</comment>
<feature type="binding site" evidence="12">
    <location>
        <position position="404"/>
    </location>
    <ligand>
        <name>ATP</name>
        <dbReference type="ChEBI" id="CHEBI:30616"/>
    </ligand>
</feature>
<dbReference type="GO" id="GO:0000287">
    <property type="term" value="F:magnesium ion binding"/>
    <property type="evidence" value="ECO:0007669"/>
    <property type="project" value="UniProtKB-UniRule"/>
</dbReference>
<feature type="binding site" evidence="12">
    <location>
        <position position="384"/>
    </location>
    <ligand>
        <name>ATP</name>
        <dbReference type="ChEBI" id="CHEBI:30616"/>
    </ligand>
</feature>
<dbReference type="InterPro" id="IPR023214">
    <property type="entry name" value="HAD_sf"/>
</dbReference>
<comment type="similarity">
    <text evidence="2 14">Belongs to the cation transport ATPase (P-type) (TC 3.A.3) family. Type IV subfamily.</text>
</comment>
<dbReference type="Pfam" id="PF13246">
    <property type="entry name" value="Cation_ATPase"/>
    <property type="match status" value="1"/>
</dbReference>
<evidence type="ECO:0000256" key="12">
    <source>
        <dbReference type="PIRSR" id="PIRSR606539-2"/>
    </source>
</evidence>
<feature type="binding site" evidence="12">
    <location>
        <position position="101"/>
    </location>
    <ligand>
        <name>ATP</name>
        <dbReference type="ChEBI" id="CHEBI:30616"/>
    </ligand>
</feature>
<dbReference type="InterPro" id="IPR032630">
    <property type="entry name" value="P_typ_ATPase_c"/>
</dbReference>
<evidence type="ECO:0000256" key="10">
    <source>
        <dbReference type="ARBA" id="ARBA00023136"/>
    </source>
</evidence>
<keyword evidence="7 13" id="KW-0460">Magnesium</keyword>
<dbReference type="OrthoDB" id="377733at2759"/>
<dbReference type="Gene3D" id="3.40.1110.10">
    <property type="entry name" value="Calcium-transporting ATPase, cytoplasmic domain N"/>
    <property type="match status" value="1"/>
</dbReference>
<evidence type="ECO:0000259" key="16">
    <source>
        <dbReference type="Pfam" id="PF16212"/>
    </source>
</evidence>
<dbReference type="EC" id="7.6.2.1" evidence="14"/>
<dbReference type="NCBIfam" id="TIGR01652">
    <property type="entry name" value="ATPase-Plipid"/>
    <property type="match status" value="1"/>
</dbReference>
<dbReference type="Gene3D" id="3.40.50.1000">
    <property type="entry name" value="HAD superfamily/HAD-like"/>
    <property type="match status" value="1"/>
</dbReference>
<proteinExistence type="inferred from homology"/>
<dbReference type="InterPro" id="IPR006539">
    <property type="entry name" value="P-type_ATPase_IV"/>
</dbReference>
<dbReference type="Proteomes" id="UP001085076">
    <property type="component" value="Miscellaneous, Linkage group lg03"/>
</dbReference>
<reference evidence="17" key="2">
    <citation type="journal article" date="2022" name="Hortic Res">
        <title>The genome of Dioscorea zingiberensis sheds light on the biosynthesis, origin and evolution of the medicinally important diosgenin saponins.</title>
        <authorList>
            <person name="Li Y."/>
            <person name="Tan C."/>
            <person name="Li Z."/>
            <person name="Guo J."/>
            <person name="Li S."/>
            <person name="Chen X."/>
            <person name="Wang C."/>
            <person name="Dai X."/>
            <person name="Yang H."/>
            <person name="Song W."/>
            <person name="Hou L."/>
            <person name="Xu J."/>
            <person name="Tong Z."/>
            <person name="Xu A."/>
            <person name="Yuan X."/>
            <person name="Wang W."/>
            <person name="Yang Q."/>
            <person name="Chen L."/>
            <person name="Sun Z."/>
            <person name="Wang K."/>
            <person name="Pan B."/>
            <person name="Chen J."/>
            <person name="Bao Y."/>
            <person name="Liu F."/>
            <person name="Qi X."/>
            <person name="Gang D.R."/>
            <person name="Wen J."/>
            <person name="Li J."/>
        </authorList>
    </citation>
    <scope>NUCLEOTIDE SEQUENCE</scope>
    <source>
        <strain evidence="17">Dzin_1.0</strain>
    </source>
</reference>
<feature type="binding site" evidence="13">
    <location>
        <position position="404"/>
    </location>
    <ligand>
        <name>Mg(2+)</name>
        <dbReference type="ChEBI" id="CHEBI:18420"/>
    </ligand>
</feature>
<evidence type="ECO:0000256" key="3">
    <source>
        <dbReference type="ARBA" id="ARBA00022692"/>
    </source>
</evidence>
<dbReference type="Pfam" id="PF16212">
    <property type="entry name" value="PhoLip_ATPase_C"/>
    <property type="match status" value="1"/>
</dbReference>
<dbReference type="SUPFAM" id="SSF56784">
    <property type="entry name" value="HAD-like"/>
    <property type="match status" value="1"/>
</dbReference>
<dbReference type="FunFam" id="3.40.1110.10:FF:000025">
    <property type="entry name" value="Phospholipid-transporting ATPase"/>
    <property type="match status" value="1"/>
</dbReference>
<keyword evidence="8 14" id="KW-1278">Translocase</keyword>
<dbReference type="GO" id="GO:0005886">
    <property type="term" value="C:plasma membrane"/>
    <property type="evidence" value="ECO:0007669"/>
    <property type="project" value="TreeGrafter"/>
</dbReference>
<dbReference type="NCBIfam" id="TIGR01494">
    <property type="entry name" value="ATPase_P-type"/>
    <property type="match status" value="1"/>
</dbReference>
<name>A0A9D5HJ83_9LILI</name>
<feature type="binding site" evidence="12">
    <location>
        <position position="403"/>
    </location>
    <ligand>
        <name>ATP</name>
        <dbReference type="ChEBI" id="CHEBI:30616"/>
    </ligand>
</feature>
<comment type="catalytic activity">
    <reaction evidence="11 14">
        <text>ATP + H2O + phospholipidSide 1 = ADP + phosphate + phospholipidSide 2.</text>
        <dbReference type="EC" id="7.6.2.1"/>
    </reaction>
</comment>
<keyword evidence="9 14" id="KW-1133">Transmembrane helix</keyword>
<keyword evidence="18" id="KW-1185">Reference proteome</keyword>
<dbReference type="InterPro" id="IPR001757">
    <property type="entry name" value="P_typ_ATPase"/>
</dbReference>
<dbReference type="InterPro" id="IPR023298">
    <property type="entry name" value="ATPase_P-typ_TM_dom_sf"/>
</dbReference>
<dbReference type="PANTHER" id="PTHR24092">
    <property type="entry name" value="PROBABLE PHOSPHOLIPID-TRANSPORTING ATPASE"/>
    <property type="match status" value="1"/>
</dbReference>
<dbReference type="InterPro" id="IPR036412">
    <property type="entry name" value="HAD-like_sf"/>
</dbReference>
<keyword evidence="3 14" id="KW-0812">Transmembrane</keyword>
<feature type="binding site" evidence="12">
    <location>
        <position position="280"/>
    </location>
    <ligand>
        <name>ATP</name>
        <dbReference type="ChEBI" id="CHEBI:30616"/>
    </ligand>
</feature>
<dbReference type="FunFam" id="3.40.50.1000:FF:000014">
    <property type="entry name" value="Phospholipid-transporting ATPase"/>
    <property type="match status" value="1"/>
</dbReference>
<evidence type="ECO:0000256" key="6">
    <source>
        <dbReference type="ARBA" id="ARBA00022840"/>
    </source>
</evidence>
<sequence length="673" mass="75388">MVFQCASVDGVDYSHAEELVAGQVAPHPTVVDGQVWRPRTLVKTDPRLMRLLETGKGTKEWSHAYDFFIALAACNTIVPQVTETSEQTVKLIEYQGESPDEQALVYAAAAYGFVLIERTSGHIVIDVLGERQRFSLLGLHEFDSDRKRMSVIVGCGDKTIKLFVKGADNAMLNVIDKMVDLGKVRATETHLHKYSSLGLRTLVIGMRELNTIEFEEWQLAYDNAGTMLSERSESLRAVALKIECNLQILGASGIEDKLQQGVPEAIESLRQAGIKVWVLTGDKQETAISIGYSCKLLTDDMTQIIINSNSKESCKSSLEDAISTSKKLISTYLGTENTQRDKESQRIPLALIIDGPTLVFILETELEDELYKLGTTCDVVLCCREDIEVIEIHKSHMLIAGANDVSMIQMADVGIGISGQEGRQAVMASDFAMAQFRNAVFVFMLYWYMFFSDVSLYNPITEISGLLYSAVYTALPTIIVGIYDQDLSSKTLLKYPKLYGAGLRDEAYNFKLFSLFMMDSIWQSLVIVFAPFLAYGRLLDDSTLGDIWILAVVTLVNLHLAMDIFRWKWNMHAIIWGLTILTYLCVIAIDTSPAMPGYRAAMRTLGSKLFWLLLLLIIALAFLPRFLVKTCSEYFYPSDIRIARELEKLGNQNEERSEVPGSPSMSHHQQELH</sequence>
<evidence type="ECO:0000256" key="5">
    <source>
        <dbReference type="ARBA" id="ARBA00022741"/>
    </source>
</evidence>
<dbReference type="SUPFAM" id="SSF81660">
    <property type="entry name" value="Metal cation-transporting ATPase, ATP-binding domain N"/>
    <property type="match status" value="1"/>
</dbReference>
<feature type="transmembrane region" description="Helical" evidence="14">
    <location>
        <begin position="609"/>
        <end position="628"/>
    </location>
</feature>
<keyword evidence="5 12" id="KW-0547">Nucleotide-binding</keyword>
<comment type="cofactor">
    <cofactor evidence="13">
        <name>Mg(2+)</name>
        <dbReference type="ChEBI" id="CHEBI:18420"/>
    </cofactor>
</comment>
<evidence type="ECO:0000256" key="4">
    <source>
        <dbReference type="ARBA" id="ARBA00022723"/>
    </source>
</evidence>
<evidence type="ECO:0000256" key="8">
    <source>
        <dbReference type="ARBA" id="ARBA00022967"/>
    </source>
</evidence>
<feature type="binding site" evidence="12">
    <location>
        <position position="165"/>
    </location>
    <ligand>
        <name>ATP</name>
        <dbReference type="ChEBI" id="CHEBI:30616"/>
    </ligand>
</feature>
<keyword evidence="4 13" id="KW-0479">Metal-binding</keyword>
<dbReference type="InterPro" id="IPR023299">
    <property type="entry name" value="ATPase_P-typ_cyto_dom_N"/>
</dbReference>
<evidence type="ECO:0000256" key="13">
    <source>
        <dbReference type="PIRSR" id="PIRSR606539-3"/>
    </source>
</evidence>
<feature type="transmembrane region" description="Helical" evidence="14">
    <location>
        <begin position="512"/>
        <end position="535"/>
    </location>
</feature>
<dbReference type="AlphaFoldDB" id="A0A9D5HJ83"/>
<protein>
    <recommendedName>
        <fullName evidence="14">Phospholipid-transporting ATPase</fullName>
        <ecNumber evidence="14">7.6.2.1</ecNumber>
    </recommendedName>
</protein>
<feature type="transmembrane region" description="Helical" evidence="14">
    <location>
        <begin position="431"/>
        <end position="451"/>
    </location>
</feature>
<gene>
    <name evidence="17" type="ORF">J5N97_013581</name>
</gene>
<dbReference type="GO" id="GO:0005524">
    <property type="term" value="F:ATP binding"/>
    <property type="evidence" value="ECO:0007669"/>
    <property type="project" value="UniProtKB-UniRule"/>
</dbReference>
<evidence type="ECO:0000256" key="14">
    <source>
        <dbReference type="RuleBase" id="RU362033"/>
    </source>
</evidence>
<evidence type="ECO:0000313" key="18">
    <source>
        <dbReference type="Proteomes" id="UP001085076"/>
    </source>
</evidence>
<feature type="binding site" evidence="12">
    <location>
        <position position="200"/>
    </location>
    <ligand>
        <name>ATP</name>
        <dbReference type="ChEBI" id="CHEBI:30616"/>
    </ligand>
</feature>
<evidence type="ECO:0000256" key="1">
    <source>
        <dbReference type="ARBA" id="ARBA00004141"/>
    </source>
</evidence>
<organism evidence="17 18">
    <name type="scientific">Dioscorea zingiberensis</name>
    <dbReference type="NCBI Taxonomy" id="325984"/>
    <lineage>
        <taxon>Eukaryota</taxon>
        <taxon>Viridiplantae</taxon>
        <taxon>Streptophyta</taxon>
        <taxon>Embryophyta</taxon>
        <taxon>Tracheophyta</taxon>
        <taxon>Spermatophyta</taxon>
        <taxon>Magnoliopsida</taxon>
        <taxon>Liliopsida</taxon>
        <taxon>Dioscoreales</taxon>
        <taxon>Dioscoreaceae</taxon>
        <taxon>Dioscorea</taxon>
    </lineage>
</organism>
<dbReference type="SUPFAM" id="SSF81665">
    <property type="entry name" value="Calcium ATPase, transmembrane domain M"/>
    <property type="match status" value="1"/>
</dbReference>
<dbReference type="GO" id="GO:0045332">
    <property type="term" value="P:phospholipid translocation"/>
    <property type="evidence" value="ECO:0007669"/>
    <property type="project" value="TreeGrafter"/>
</dbReference>
<evidence type="ECO:0000256" key="9">
    <source>
        <dbReference type="ARBA" id="ARBA00022989"/>
    </source>
</evidence>